<organism evidence="2 3">
    <name type="scientific">Desulfosporosinus youngiae DSM 17734</name>
    <dbReference type="NCBI Taxonomy" id="768710"/>
    <lineage>
        <taxon>Bacteria</taxon>
        <taxon>Bacillati</taxon>
        <taxon>Bacillota</taxon>
        <taxon>Clostridia</taxon>
        <taxon>Eubacteriales</taxon>
        <taxon>Desulfitobacteriaceae</taxon>
        <taxon>Desulfosporosinus</taxon>
    </lineage>
</organism>
<name>H5XRW1_9FIRM</name>
<dbReference type="eggNOG" id="COG1595">
    <property type="taxonomic scope" value="Bacteria"/>
</dbReference>
<evidence type="ECO:0000313" key="2">
    <source>
        <dbReference type="EMBL" id="EHQ87498.1"/>
    </source>
</evidence>
<dbReference type="GO" id="GO:0003677">
    <property type="term" value="F:DNA binding"/>
    <property type="evidence" value="ECO:0007669"/>
    <property type="project" value="UniProtKB-KW"/>
</dbReference>
<accession>H5XRW1</accession>
<dbReference type="Proteomes" id="UP000005104">
    <property type="component" value="Chromosome"/>
</dbReference>
<sequence length="151" mass="17355">MDLLPILLFILGIAFIFIGWRGQNPPNEEALTALKGLAYLKREIIRVQDQIHEVESKLLEYKESDLQLNKQSLTKSKENKLKEMDKVEPEFKQIEPPQSVDPYSPLSPKYKEVLELAANGQHIPEIAHRLLLSQDAVRMILRMQPDGGNKR</sequence>
<dbReference type="GO" id="GO:0006355">
    <property type="term" value="P:regulation of DNA-templated transcription"/>
    <property type="evidence" value="ECO:0007669"/>
    <property type="project" value="InterPro"/>
</dbReference>
<proteinExistence type="predicted"/>
<evidence type="ECO:0000256" key="1">
    <source>
        <dbReference type="SAM" id="Coils"/>
    </source>
</evidence>
<keyword evidence="3" id="KW-1185">Reference proteome</keyword>
<keyword evidence="1" id="KW-0175">Coiled coil</keyword>
<dbReference type="OrthoDB" id="1798311at2"/>
<dbReference type="InterPro" id="IPR016032">
    <property type="entry name" value="Sig_transdc_resp-reg_C-effctor"/>
</dbReference>
<keyword evidence="2" id="KW-0238">DNA-binding</keyword>
<feature type="coiled-coil region" evidence="1">
    <location>
        <begin position="37"/>
        <end position="64"/>
    </location>
</feature>
<reference evidence="2 3" key="1">
    <citation type="submission" date="2011-11" db="EMBL/GenBank/DDBJ databases">
        <title>The Noncontiguous Finished genome of Desulfosporosinus youngiae DSM 17734.</title>
        <authorList>
            <consortium name="US DOE Joint Genome Institute (JGI-PGF)"/>
            <person name="Lucas S."/>
            <person name="Han J."/>
            <person name="Lapidus A."/>
            <person name="Cheng J.-F."/>
            <person name="Goodwin L."/>
            <person name="Pitluck S."/>
            <person name="Peters L."/>
            <person name="Ovchinnikova G."/>
            <person name="Lu M."/>
            <person name="Land M.L."/>
            <person name="Hauser L."/>
            <person name="Pester M."/>
            <person name="Spring S."/>
            <person name="Ollivier B."/>
            <person name="Rattei T."/>
            <person name="Klenk H.-P."/>
            <person name="Wagner M."/>
            <person name="Loy A."/>
            <person name="Woyke T.J."/>
        </authorList>
    </citation>
    <scope>NUCLEOTIDE SEQUENCE [LARGE SCALE GENOMIC DNA]</scope>
    <source>
        <strain evidence="2 3">DSM 17734</strain>
    </source>
</reference>
<dbReference type="STRING" id="768710.DesyoDRAFT_0303"/>
<dbReference type="AlphaFoldDB" id="H5XRW1"/>
<dbReference type="SUPFAM" id="SSF46894">
    <property type="entry name" value="C-terminal effector domain of the bipartite response regulators"/>
    <property type="match status" value="1"/>
</dbReference>
<dbReference type="EMBL" id="CM001441">
    <property type="protein sequence ID" value="EHQ87498.1"/>
    <property type="molecule type" value="Genomic_DNA"/>
</dbReference>
<dbReference type="InterPro" id="IPR036388">
    <property type="entry name" value="WH-like_DNA-bd_sf"/>
</dbReference>
<evidence type="ECO:0000313" key="3">
    <source>
        <dbReference type="Proteomes" id="UP000005104"/>
    </source>
</evidence>
<dbReference type="Gene3D" id="1.10.10.10">
    <property type="entry name" value="Winged helix-like DNA-binding domain superfamily/Winged helix DNA-binding domain"/>
    <property type="match status" value="1"/>
</dbReference>
<dbReference type="HOGENOM" id="CLU_1575941_0_0_9"/>
<gene>
    <name evidence="2" type="ORF">DesyoDRAFT_0303</name>
</gene>
<dbReference type="RefSeq" id="WP_007778514.1">
    <property type="nucleotide sequence ID" value="NZ_CM001441.1"/>
</dbReference>
<protein>
    <submittedName>
        <fullName evidence="2">Response regulator containing a CheY-like receiver domain and an HTH DNA-binding domain</fullName>
    </submittedName>
</protein>